<dbReference type="OrthoDB" id="5984377at2"/>
<dbReference type="RefSeq" id="WP_092846679.1">
    <property type="nucleotide sequence ID" value="NZ_FMAH01000009.1"/>
</dbReference>
<dbReference type="InterPro" id="IPR029045">
    <property type="entry name" value="ClpP/crotonase-like_dom_sf"/>
</dbReference>
<evidence type="ECO:0000313" key="2">
    <source>
        <dbReference type="Proteomes" id="UP000199435"/>
    </source>
</evidence>
<dbReference type="Gene3D" id="3.90.226.10">
    <property type="entry name" value="2-enoyl-CoA Hydratase, Chain A, domain 1"/>
    <property type="match status" value="1"/>
</dbReference>
<dbReference type="SUPFAM" id="SSF52096">
    <property type="entry name" value="ClpP/crotonase"/>
    <property type="match status" value="1"/>
</dbReference>
<gene>
    <name evidence="1" type="ORF">GA0061102_100947</name>
</gene>
<organism evidence="1 2">
    <name type="scientific">Rhizobium miluonense</name>
    <dbReference type="NCBI Taxonomy" id="411945"/>
    <lineage>
        <taxon>Bacteria</taxon>
        <taxon>Pseudomonadati</taxon>
        <taxon>Pseudomonadota</taxon>
        <taxon>Alphaproteobacteria</taxon>
        <taxon>Hyphomicrobiales</taxon>
        <taxon>Rhizobiaceae</taxon>
        <taxon>Rhizobium/Agrobacterium group</taxon>
        <taxon>Rhizobium</taxon>
    </lineage>
</organism>
<dbReference type="Proteomes" id="UP000199435">
    <property type="component" value="Unassembled WGS sequence"/>
</dbReference>
<keyword evidence="2" id="KW-1185">Reference proteome</keyword>
<sequence>MQLADILSSLFPVGHEVAQAGGLVTGWGRLDHQTRIDLIGIIDKTYPGVDEAIALAAHVLSVARRPDRSPLLFLVDSGSQRMSRRDELLGLSEALAHLAKALWQAERVGHRTVGLLYGGSAAGAFIATALACGSLVALPTAWPEVMDLPSMARVTKLPLATLKEKAETTPVFAPGLDNLLATGAIAKVWDPAASLNTQLAALLAKPVSNDLRAQLGADRGGRPKAAMIAAEVERLALLHG</sequence>
<proteinExistence type="predicted"/>
<dbReference type="EMBL" id="FMAH01000009">
    <property type="protein sequence ID" value="SCB23242.1"/>
    <property type="molecule type" value="Genomic_DNA"/>
</dbReference>
<reference evidence="2" key="1">
    <citation type="submission" date="2016-08" db="EMBL/GenBank/DDBJ databases">
        <authorList>
            <person name="Varghese N."/>
            <person name="Submissions Spin"/>
        </authorList>
    </citation>
    <scope>NUCLEOTIDE SEQUENCE [LARGE SCALE GENOMIC DNA]</scope>
    <source>
        <strain evidence="2">HAMBI 2971</strain>
    </source>
</reference>
<dbReference type="STRING" id="411945.GA0061102_100947"/>
<name>A0A1C3V648_9HYPH</name>
<protein>
    <submittedName>
        <fullName evidence="1">Malonate decarboxylase gamma subunit</fullName>
    </submittedName>
</protein>
<accession>A0A1C3V648</accession>
<evidence type="ECO:0000313" key="1">
    <source>
        <dbReference type="EMBL" id="SCB23242.1"/>
    </source>
</evidence>
<dbReference type="Pfam" id="PF06833">
    <property type="entry name" value="MdcE"/>
    <property type="match status" value="1"/>
</dbReference>
<dbReference type="AlphaFoldDB" id="A0A1C3V648"/>